<keyword evidence="8" id="KW-1185">Reference proteome</keyword>
<gene>
    <name evidence="7" type="ORF">CBI30_02930</name>
</gene>
<organism evidence="7 8">
    <name type="scientific">Polynucleobacter aenigmaticus</name>
    <dbReference type="NCBI Taxonomy" id="1743164"/>
    <lineage>
        <taxon>Bacteria</taxon>
        <taxon>Pseudomonadati</taxon>
        <taxon>Pseudomonadota</taxon>
        <taxon>Betaproteobacteria</taxon>
        <taxon>Burkholderiales</taxon>
        <taxon>Burkholderiaceae</taxon>
        <taxon>Polynucleobacter</taxon>
    </lineage>
</organism>
<accession>A0A254Q0V1</accession>
<dbReference type="GO" id="GO:0016020">
    <property type="term" value="C:membrane"/>
    <property type="evidence" value="ECO:0007669"/>
    <property type="project" value="UniProtKB-SubCell"/>
</dbReference>
<keyword evidence="3 5" id="KW-1133">Transmembrane helix</keyword>
<proteinExistence type="predicted"/>
<evidence type="ECO:0000256" key="3">
    <source>
        <dbReference type="ARBA" id="ARBA00022989"/>
    </source>
</evidence>
<feature type="domain" description="TMEM205-like" evidence="6">
    <location>
        <begin position="13"/>
        <end position="117"/>
    </location>
</feature>
<evidence type="ECO:0000256" key="2">
    <source>
        <dbReference type="ARBA" id="ARBA00022692"/>
    </source>
</evidence>
<comment type="subcellular location">
    <subcellularLocation>
        <location evidence="1">Membrane</location>
    </subcellularLocation>
</comment>
<dbReference type="InterPro" id="IPR025423">
    <property type="entry name" value="TMEM205-like"/>
</dbReference>
<evidence type="ECO:0000259" key="6">
    <source>
        <dbReference type="Pfam" id="PF13664"/>
    </source>
</evidence>
<keyword evidence="4 5" id="KW-0472">Membrane</keyword>
<sequence>MSGLTIARAIHILSIVIWIGGVSFVTVIILPAIKSQLSFAQQESIFQLIENRFAKLAKWMVVIAGVSGFYMVYQLDGWDRFLDIQFFWLHAMVLVWSIFMLALFVVEPILVKKKRQKSSRSKASS</sequence>
<dbReference type="OrthoDB" id="7356530at2"/>
<dbReference type="AlphaFoldDB" id="A0A254Q0V1"/>
<feature type="transmembrane region" description="Helical" evidence="5">
    <location>
        <begin position="85"/>
        <end position="111"/>
    </location>
</feature>
<dbReference type="RefSeq" id="WP_088526837.1">
    <property type="nucleotide sequence ID" value="NZ_NGUO01000004.1"/>
</dbReference>
<protein>
    <recommendedName>
        <fullName evidence="6">TMEM205-like domain-containing protein</fullName>
    </recommendedName>
</protein>
<name>A0A254Q0V1_9BURK</name>
<evidence type="ECO:0000313" key="8">
    <source>
        <dbReference type="Proteomes" id="UP000198104"/>
    </source>
</evidence>
<dbReference type="Proteomes" id="UP000198104">
    <property type="component" value="Unassembled WGS sequence"/>
</dbReference>
<keyword evidence="2 5" id="KW-0812">Transmembrane</keyword>
<evidence type="ECO:0000313" key="7">
    <source>
        <dbReference type="EMBL" id="OWS72164.1"/>
    </source>
</evidence>
<feature type="transmembrane region" description="Helical" evidence="5">
    <location>
        <begin position="53"/>
        <end position="73"/>
    </location>
</feature>
<comment type="caution">
    <text evidence="7">The sequence shown here is derived from an EMBL/GenBank/DDBJ whole genome shotgun (WGS) entry which is preliminary data.</text>
</comment>
<reference evidence="7 8" key="1">
    <citation type="submission" date="2017-05" db="EMBL/GenBank/DDBJ databases">
        <title>Polynucleobacter sp. MWH-K35W1 isolated from the permanently anoxic monimolimnion of a meromictic lake.</title>
        <authorList>
            <person name="Hahn M.W."/>
        </authorList>
    </citation>
    <scope>NUCLEOTIDE SEQUENCE [LARGE SCALE GENOMIC DNA]</scope>
    <source>
        <strain evidence="7 8">MWH-K35W1</strain>
    </source>
</reference>
<evidence type="ECO:0000256" key="4">
    <source>
        <dbReference type="ARBA" id="ARBA00023136"/>
    </source>
</evidence>
<dbReference type="Pfam" id="PF13664">
    <property type="entry name" value="DUF4149"/>
    <property type="match status" value="1"/>
</dbReference>
<feature type="transmembrane region" description="Helical" evidence="5">
    <location>
        <begin position="12"/>
        <end position="33"/>
    </location>
</feature>
<dbReference type="EMBL" id="NGUO01000004">
    <property type="protein sequence ID" value="OWS72164.1"/>
    <property type="molecule type" value="Genomic_DNA"/>
</dbReference>
<evidence type="ECO:0000256" key="1">
    <source>
        <dbReference type="ARBA" id="ARBA00004370"/>
    </source>
</evidence>
<evidence type="ECO:0000256" key="5">
    <source>
        <dbReference type="SAM" id="Phobius"/>
    </source>
</evidence>